<reference evidence="8 9" key="1">
    <citation type="submission" date="2019-05" db="EMBL/GenBank/DDBJ databases">
        <title>Emergence of the Ug99 lineage of the wheat stem rust pathogen through somatic hybridization.</title>
        <authorList>
            <person name="Li F."/>
            <person name="Upadhyaya N.M."/>
            <person name="Sperschneider J."/>
            <person name="Matny O."/>
            <person name="Nguyen-Phuc H."/>
            <person name="Mago R."/>
            <person name="Raley C."/>
            <person name="Miller M.E."/>
            <person name="Silverstein K.A.T."/>
            <person name="Henningsen E."/>
            <person name="Hirsch C.D."/>
            <person name="Visser B."/>
            <person name="Pretorius Z.A."/>
            <person name="Steffenson B.J."/>
            <person name="Schwessinger B."/>
            <person name="Dodds P.N."/>
            <person name="Figueroa M."/>
        </authorList>
    </citation>
    <scope>NUCLEOTIDE SEQUENCE [LARGE SCALE GENOMIC DNA]</scope>
    <source>
        <strain evidence="6">21-0</strain>
        <strain evidence="7 9">Ug99</strain>
    </source>
</reference>
<evidence type="ECO:0000256" key="5">
    <source>
        <dbReference type="ARBA" id="ARBA00023242"/>
    </source>
</evidence>
<evidence type="ECO:0000313" key="6">
    <source>
        <dbReference type="EMBL" id="KAA1106576.1"/>
    </source>
</evidence>
<dbReference type="GO" id="GO:0005634">
    <property type="term" value="C:nucleus"/>
    <property type="evidence" value="ECO:0007669"/>
    <property type="project" value="UniProtKB-SubCell"/>
</dbReference>
<keyword evidence="5" id="KW-0539">Nucleus</keyword>
<dbReference type="Proteomes" id="UP000324748">
    <property type="component" value="Unassembled WGS sequence"/>
</dbReference>
<evidence type="ECO:0000256" key="1">
    <source>
        <dbReference type="ARBA" id="ARBA00004123"/>
    </source>
</evidence>
<dbReference type="EMBL" id="VDEP01000172">
    <property type="protein sequence ID" value="KAA1126230.1"/>
    <property type="molecule type" value="Genomic_DNA"/>
</dbReference>
<protein>
    <recommendedName>
        <fullName evidence="10">F-box domain-containing protein</fullName>
    </recommendedName>
</protein>
<evidence type="ECO:0000313" key="9">
    <source>
        <dbReference type="Proteomes" id="UP000325313"/>
    </source>
</evidence>
<gene>
    <name evidence="6" type="ORF">PGT21_036301</name>
    <name evidence="7" type="ORF">PGTUg99_016831</name>
</gene>
<dbReference type="InterPro" id="IPR040223">
    <property type="entry name" value="PAR_bZIP"/>
</dbReference>
<dbReference type="EMBL" id="VSWC01000040">
    <property type="protein sequence ID" value="KAA1106576.1"/>
    <property type="molecule type" value="Genomic_DNA"/>
</dbReference>
<accession>A0A5B0Q074</accession>
<dbReference type="GO" id="GO:0000981">
    <property type="term" value="F:DNA-binding transcription factor activity, RNA polymerase II-specific"/>
    <property type="evidence" value="ECO:0007669"/>
    <property type="project" value="TreeGrafter"/>
</dbReference>
<proteinExistence type="predicted"/>
<comment type="subcellular location">
    <subcellularLocation>
        <location evidence="1">Nucleus</location>
    </subcellularLocation>
</comment>
<dbReference type="GO" id="GO:0000978">
    <property type="term" value="F:RNA polymerase II cis-regulatory region sequence-specific DNA binding"/>
    <property type="evidence" value="ECO:0007669"/>
    <property type="project" value="TreeGrafter"/>
</dbReference>
<keyword evidence="3" id="KW-0238">DNA-binding</keyword>
<evidence type="ECO:0000256" key="4">
    <source>
        <dbReference type="ARBA" id="ARBA00023163"/>
    </source>
</evidence>
<keyword evidence="8" id="KW-1185">Reference proteome</keyword>
<dbReference type="AlphaFoldDB" id="A0A5B0Q074"/>
<dbReference type="Proteomes" id="UP000325313">
    <property type="component" value="Unassembled WGS sequence"/>
</dbReference>
<name>A0A5B0Q074_PUCGR</name>
<evidence type="ECO:0000313" key="8">
    <source>
        <dbReference type="Proteomes" id="UP000324748"/>
    </source>
</evidence>
<sequence length="435" mass="49762">MAKLTDLPAELIRIIVEQVQRYSPRREHSKYQANYETLPGVTWPEGLPSNPLVVLSLVCPTLRRCAQEMLFREVKLESPWEAYLFLTALKGNHGVHKNGTRLGRLSAIDTTCLNTPARHVRSLNFKLWPDRLLGKPGCSSNGKGGGSAVCGVLRNCPLLESIIIDTAFFSRCKEPIMEALASKQLIKQFTILKNDSTSPLELQWLVDEMDDRLFSRWDMLEEVELAGLSSRSFKTLANIHNPKPVLNRALQRITLTDFDLDETELYSLLTSSRKSIRTLEIVEPSPRLDRMGLFRILRDCASPDLKVLWINLDERWHPLPKPLGADGLDDPARNPYLCDILFVSSFRKLQSLFIDGYMASPKFLTLLPQSIVDFEWRCCSYEAVQFAAEVFNWRNNADKIDPPPEPPKGFEGRGPWLPNLESFIMEDYYSHYRFM</sequence>
<comment type="caution">
    <text evidence="6">The sequence shown here is derived from an EMBL/GenBank/DDBJ whole genome shotgun (WGS) entry which is preliminary data.</text>
</comment>
<evidence type="ECO:0000256" key="2">
    <source>
        <dbReference type="ARBA" id="ARBA00023015"/>
    </source>
</evidence>
<keyword evidence="4" id="KW-0804">Transcription</keyword>
<evidence type="ECO:0008006" key="10">
    <source>
        <dbReference type="Google" id="ProtNLM"/>
    </source>
</evidence>
<dbReference type="PANTHER" id="PTHR11988">
    <property type="entry name" value="THYROTROPH EMBRYONIC FACTOR RELATED"/>
    <property type="match status" value="1"/>
</dbReference>
<keyword evidence="2" id="KW-0805">Transcription regulation</keyword>
<evidence type="ECO:0000256" key="3">
    <source>
        <dbReference type="ARBA" id="ARBA00023125"/>
    </source>
</evidence>
<dbReference type="PANTHER" id="PTHR11988:SF27">
    <property type="entry name" value="GH27708P"/>
    <property type="match status" value="1"/>
</dbReference>
<organism evidence="6 8">
    <name type="scientific">Puccinia graminis f. sp. tritici</name>
    <dbReference type="NCBI Taxonomy" id="56615"/>
    <lineage>
        <taxon>Eukaryota</taxon>
        <taxon>Fungi</taxon>
        <taxon>Dikarya</taxon>
        <taxon>Basidiomycota</taxon>
        <taxon>Pucciniomycotina</taxon>
        <taxon>Pucciniomycetes</taxon>
        <taxon>Pucciniales</taxon>
        <taxon>Pucciniaceae</taxon>
        <taxon>Puccinia</taxon>
    </lineage>
</organism>
<evidence type="ECO:0000313" key="7">
    <source>
        <dbReference type="EMBL" id="KAA1126230.1"/>
    </source>
</evidence>
<dbReference type="OrthoDB" id="10363027at2759"/>